<dbReference type="SMART" id="SM00271">
    <property type="entry name" value="DnaJ"/>
    <property type="match status" value="1"/>
</dbReference>
<proteinExistence type="predicted"/>
<dbReference type="CDD" id="cd06257">
    <property type="entry name" value="DnaJ"/>
    <property type="match status" value="1"/>
</dbReference>
<dbReference type="EMBL" id="JBGBPQ010000007">
    <property type="protein sequence ID" value="KAL1521851.1"/>
    <property type="molecule type" value="Genomic_DNA"/>
</dbReference>
<dbReference type="AlphaFoldDB" id="A0AB34JM81"/>
<sequence length="999" mass="110515">MPAGIVLRDNAGIARREEAANALAMDNMRKQMARSGGGYSSFRPDPNSEFMRKMKAATAVEAQKRADAGESVKVYSRKKDYYDLLGIDRVASAAEIRRAFRRLSLKFHPDKVAYKNEEERASAAKMFAELKEAHEVLSHEPTRREYDQMQGVDDLLADKDFDLSDIEEALRRAQPGTRRPAPKYYEVDVTLEELYTGCVKTVEHTRVDSAGRGKEHELKISVPRGAVAGTEFVFRNMGDKHRGSSAGDVVCVLREVTHPWLLRHGDDLVYVASKEAQAHEMLVLLEVPGLFDSRLYAVGNTLGVRAFDEGDVASVTLPGYGMPRSNAERRSRFVNKEEKSSADAAGIAQDDEPLWEAEARKPMEGSIELSEGSEQESDAASDIGELDAPEARSSREEEEEEEEDEEALQAWGFAGSGAPKAKRAPRQHSRGDDMFGDLIVNFSARECRAERGQQPVVSIPSLFAAPSVLLLGPRPRPLPTLHSAEASRRLARLREEIASWLCYCVLPDARRRCDKLRSSVRGALLVSLGEPPPSHAPTVESAEFCAEMVQQLAPGMAFRRLWLPLDLPLLDEDAHAIESAALVILHAALPVHARASLLLCPASPASTCDCPWWSSQTRQSLSEVPEAHCFEYVVNFRPGIRVRTHPSLDAPACAVLREGTRVRCMRRVGGWVEVEQGWALADGDELGLGELLQPRGEGHPRALGRSAAVLQRLEADLAAVKRHPALAIVQREHALRGLPLVACEDACSLLGAGKAGVEVTPFTLRALRGGASARAALERPPPPPSDYRLDPEGYKPPSAFEAGGNILNLDKVLKPKDYEAPPRPPPAPPAELSNLHALARQKRKRAGHDGIDGIGLTEDVLVCLSGGGGRFETPPEKCAVVSRRAVMLLEMVREGMGSLYEAHLAYYERLERNCIQAPHMRQFVEKRVDMLSVYNEKELNKWFESQGYSSPSLNKTDERRAVREREVDRVHKLQYMLQQSLHQLRLTVAQRCRGWTPDT</sequence>
<dbReference type="Pfam" id="PF01556">
    <property type="entry name" value="DnaJ_C"/>
    <property type="match status" value="1"/>
</dbReference>
<dbReference type="Gene3D" id="2.60.260.20">
    <property type="entry name" value="Urease metallochaperone UreE, N-terminal domain"/>
    <property type="match status" value="1"/>
</dbReference>
<dbReference type="SUPFAM" id="SSF46565">
    <property type="entry name" value="Chaperone J-domain"/>
    <property type="match status" value="1"/>
</dbReference>
<dbReference type="PRINTS" id="PR00625">
    <property type="entry name" value="JDOMAIN"/>
</dbReference>
<protein>
    <recommendedName>
        <fullName evidence="3">J domain-containing protein</fullName>
    </recommendedName>
</protein>
<dbReference type="Proteomes" id="UP001515480">
    <property type="component" value="Unassembled WGS sequence"/>
</dbReference>
<feature type="region of interest" description="Disordered" evidence="2">
    <location>
        <begin position="315"/>
        <end position="430"/>
    </location>
</feature>
<dbReference type="GO" id="GO:0005829">
    <property type="term" value="C:cytosol"/>
    <property type="evidence" value="ECO:0007669"/>
    <property type="project" value="TreeGrafter"/>
</dbReference>
<feature type="compositionally biased region" description="Acidic residues" evidence="2">
    <location>
        <begin position="396"/>
        <end position="407"/>
    </location>
</feature>
<feature type="domain" description="J" evidence="3">
    <location>
        <begin position="80"/>
        <end position="150"/>
    </location>
</feature>
<dbReference type="GO" id="GO:0051082">
    <property type="term" value="F:unfolded protein binding"/>
    <property type="evidence" value="ECO:0007669"/>
    <property type="project" value="InterPro"/>
</dbReference>
<evidence type="ECO:0000256" key="2">
    <source>
        <dbReference type="SAM" id="MobiDB-lite"/>
    </source>
</evidence>
<dbReference type="InterPro" id="IPR051339">
    <property type="entry name" value="DnaJ_subfamily_B"/>
</dbReference>
<keyword evidence="5" id="KW-1185">Reference proteome</keyword>
<organism evidence="4 5">
    <name type="scientific">Prymnesium parvum</name>
    <name type="common">Toxic golden alga</name>
    <dbReference type="NCBI Taxonomy" id="97485"/>
    <lineage>
        <taxon>Eukaryota</taxon>
        <taxon>Haptista</taxon>
        <taxon>Haptophyta</taxon>
        <taxon>Prymnesiophyceae</taxon>
        <taxon>Prymnesiales</taxon>
        <taxon>Prymnesiaceae</taxon>
        <taxon>Prymnesium</taxon>
    </lineage>
</organism>
<dbReference type="PANTHER" id="PTHR24078:SF553">
    <property type="entry name" value="DNAJ HOMOLOG SUBFAMILY B MEMBER 5"/>
    <property type="match status" value="1"/>
</dbReference>
<dbReference type="Gene3D" id="1.10.287.110">
    <property type="entry name" value="DnaJ domain"/>
    <property type="match status" value="1"/>
</dbReference>
<name>A0AB34JM81_PRYPA</name>
<evidence type="ECO:0000313" key="4">
    <source>
        <dbReference type="EMBL" id="KAL1521851.1"/>
    </source>
</evidence>
<reference evidence="4 5" key="1">
    <citation type="journal article" date="2024" name="Science">
        <title>Giant polyketide synthase enzymes in the biosynthesis of giant marine polyether toxins.</title>
        <authorList>
            <person name="Fallon T.R."/>
            <person name="Shende V.V."/>
            <person name="Wierzbicki I.H."/>
            <person name="Pendleton A.L."/>
            <person name="Watervoot N.F."/>
            <person name="Auber R.P."/>
            <person name="Gonzalez D.J."/>
            <person name="Wisecaver J.H."/>
            <person name="Moore B.S."/>
        </authorList>
    </citation>
    <scope>NUCLEOTIDE SEQUENCE [LARGE SCALE GENOMIC DNA]</scope>
    <source>
        <strain evidence="4 5">12B1</strain>
    </source>
</reference>
<dbReference type="SUPFAM" id="SSF49493">
    <property type="entry name" value="HSP40/DnaJ peptide-binding domain"/>
    <property type="match status" value="1"/>
</dbReference>
<dbReference type="PROSITE" id="PS50076">
    <property type="entry name" value="DNAJ_2"/>
    <property type="match status" value="1"/>
</dbReference>
<evidence type="ECO:0000259" key="3">
    <source>
        <dbReference type="PROSITE" id="PS50076"/>
    </source>
</evidence>
<accession>A0AB34JM81</accession>
<comment type="caution">
    <text evidence="4">The sequence shown here is derived from an EMBL/GenBank/DDBJ whole genome shotgun (WGS) entry which is preliminary data.</text>
</comment>
<evidence type="ECO:0000256" key="1">
    <source>
        <dbReference type="ARBA" id="ARBA00023186"/>
    </source>
</evidence>
<keyword evidence="1" id="KW-0143">Chaperone</keyword>
<dbReference type="InterPro" id="IPR001623">
    <property type="entry name" value="DnaJ_domain"/>
</dbReference>
<evidence type="ECO:0000313" key="5">
    <source>
        <dbReference type="Proteomes" id="UP001515480"/>
    </source>
</evidence>
<dbReference type="Pfam" id="PF00226">
    <property type="entry name" value="DnaJ"/>
    <property type="match status" value="1"/>
</dbReference>
<feature type="compositionally biased region" description="Acidic residues" evidence="2">
    <location>
        <begin position="371"/>
        <end position="388"/>
    </location>
</feature>
<dbReference type="InterPro" id="IPR036869">
    <property type="entry name" value="J_dom_sf"/>
</dbReference>
<feature type="compositionally biased region" description="Basic and acidic residues" evidence="2">
    <location>
        <begin position="326"/>
        <end position="341"/>
    </location>
</feature>
<dbReference type="PANTHER" id="PTHR24078">
    <property type="entry name" value="DNAJ HOMOLOG SUBFAMILY C MEMBER"/>
    <property type="match status" value="1"/>
</dbReference>
<dbReference type="GO" id="GO:0051087">
    <property type="term" value="F:protein-folding chaperone binding"/>
    <property type="evidence" value="ECO:0007669"/>
    <property type="project" value="TreeGrafter"/>
</dbReference>
<dbReference type="GO" id="GO:0006457">
    <property type="term" value="P:protein folding"/>
    <property type="evidence" value="ECO:0007669"/>
    <property type="project" value="InterPro"/>
</dbReference>
<dbReference type="InterPro" id="IPR008971">
    <property type="entry name" value="HSP40/DnaJ_pept-bd"/>
</dbReference>
<gene>
    <name evidence="4" type="ORF">AB1Y20_021502</name>
</gene>
<dbReference type="InterPro" id="IPR002939">
    <property type="entry name" value="DnaJ_C"/>
</dbReference>